<organism evidence="3 4">
    <name type="scientific">Arthrobacter pityocampae</name>
    <dbReference type="NCBI Taxonomy" id="547334"/>
    <lineage>
        <taxon>Bacteria</taxon>
        <taxon>Bacillati</taxon>
        <taxon>Actinomycetota</taxon>
        <taxon>Actinomycetes</taxon>
        <taxon>Micrococcales</taxon>
        <taxon>Micrococcaceae</taxon>
        <taxon>Arthrobacter</taxon>
    </lineage>
</organism>
<dbReference type="AlphaFoldDB" id="A0A2S5J046"/>
<protein>
    <submittedName>
        <fullName evidence="3">Uncharacterized protein</fullName>
    </submittedName>
</protein>
<dbReference type="Proteomes" id="UP000239297">
    <property type="component" value="Unassembled WGS sequence"/>
</dbReference>
<keyword evidence="2" id="KW-0812">Transmembrane</keyword>
<dbReference type="EMBL" id="PRKW01000002">
    <property type="protein sequence ID" value="PPB50163.1"/>
    <property type="molecule type" value="Genomic_DNA"/>
</dbReference>
<reference evidence="3 4" key="1">
    <citation type="journal article" date="2014" name="Int. J. Syst. Evol. Microbiol.">
        <title>Arthrobacter pityocampae sp. nov., isolated from Thaumetopoea pityocampa (Lep., Thaumetopoeidae).</title>
        <authorList>
            <person name="Ince I.A."/>
            <person name="Demirbag Z."/>
            <person name="Kati H."/>
        </authorList>
    </citation>
    <scope>NUCLEOTIDE SEQUENCE [LARGE SCALE GENOMIC DNA]</scope>
    <source>
        <strain evidence="3 4">Tp2</strain>
    </source>
</reference>
<evidence type="ECO:0000313" key="3">
    <source>
        <dbReference type="EMBL" id="PPB50163.1"/>
    </source>
</evidence>
<gene>
    <name evidence="3" type="ORF">C4K88_05735</name>
</gene>
<sequence>MLYSLGSALLATEAVEHHTELPMEPFMYGLIIMGILLTLMLITVSFSNVRNRHEAVEEHLDPHKQHTNKHDHGEANRH</sequence>
<evidence type="ECO:0000256" key="1">
    <source>
        <dbReference type="SAM" id="MobiDB-lite"/>
    </source>
</evidence>
<feature type="transmembrane region" description="Helical" evidence="2">
    <location>
        <begin position="26"/>
        <end position="46"/>
    </location>
</feature>
<evidence type="ECO:0000256" key="2">
    <source>
        <dbReference type="SAM" id="Phobius"/>
    </source>
</evidence>
<evidence type="ECO:0000313" key="4">
    <source>
        <dbReference type="Proteomes" id="UP000239297"/>
    </source>
</evidence>
<keyword evidence="4" id="KW-1185">Reference proteome</keyword>
<dbReference type="RefSeq" id="WP_104120656.1">
    <property type="nucleotide sequence ID" value="NZ_JBHOFP010000006.1"/>
</dbReference>
<dbReference type="OrthoDB" id="4965501at2"/>
<keyword evidence="2" id="KW-1133">Transmembrane helix</keyword>
<proteinExistence type="predicted"/>
<comment type="caution">
    <text evidence="3">The sequence shown here is derived from an EMBL/GenBank/DDBJ whole genome shotgun (WGS) entry which is preliminary data.</text>
</comment>
<accession>A0A2S5J046</accession>
<name>A0A2S5J046_9MICC</name>
<keyword evidence="2" id="KW-0472">Membrane</keyword>
<feature type="region of interest" description="Disordered" evidence="1">
    <location>
        <begin position="56"/>
        <end position="78"/>
    </location>
</feature>